<dbReference type="OrthoDB" id="9809995at2"/>
<feature type="domain" description="Gcp-like" evidence="1">
    <location>
        <begin position="32"/>
        <end position="124"/>
    </location>
</feature>
<proteinExistence type="predicted"/>
<dbReference type="PANTHER" id="PTHR11735:SF11">
    <property type="entry name" value="TRNA THREONYLCARBAMOYLADENOSINE BIOSYNTHESIS PROTEIN TSAB"/>
    <property type="match status" value="1"/>
</dbReference>
<organism evidence="2 3">
    <name type="scientific">Aromatoleum tolulyticum</name>
    <dbReference type="NCBI Taxonomy" id="34027"/>
    <lineage>
        <taxon>Bacteria</taxon>
        <taxon>Pseudomonadati</taxon>
        <taxon>Pseudomonadota</taxon>
        <taxon>Betaproteobacteria</taxon>
        <taxon>Rhodocyclales</taxon>
        <taxon>Rhodocyclaceae</taxon>
        <taxon>Aromatoleum</taxon>
    </lineage>
</organism>
<name>A0A1N6TSC7_9RHOO</name>
<dbReference type="InterPro" id="IPR022496">
    <property type="entry name" value="T6A_TsaB"/>
</dbReference>
<dbReference type="InterPro" id="IPR043129">
    <property type="entry name" value="ATPase_NBD"/>
</dbReference>
<evidence type="ECO:0000259" key="1">
    <source>
        <dbReference type="Pfam" id="PF00814"/>
    </source>
</evidence>
<dbReference type="RefSeq" id="WP_076601789.1">
    <property type="nucleotide sequence ID" value="NZ_FTMD01000005.1"/>
</dbReference>
<dbReference type="NCBIfam" id="TIGR03725">
    <property type="entry name" value="T6A_YeaZ"/>
    <property type="match status" value="1"/>
</dbReference>
<dbReference type="PANTHER" id="PTHR11735">
    <property type="entry name" value="TRNA N6-ADENOSINE THREONYLCARBAMOYLTRANSFERASE"/>
    <property type="match status" value="1"/>
</dbReference>
<accession>A0A1N6TSC7</accession>
<evidence type="ECO:0000313" key="3">
    <source>
        <dbReference type="Proteomes" id="UP000186819"/>
    </source>
</evidence>
<dbReference type="GO" id="GO:0005829">
    <property type="term" value="C:cytosol"/>
    <property type="evidence" value="ECO:0007669"/>
    <property type="project" value="TreeGrafter"/>
</dbReference>
<dbReference type="AlphaFoldDB" id="A0A1N6TSC7"/>
<sequence length="230" mass="23690">MKILSIETSCEHASVALLLDGETVERTLEGHSNHSERLLPTLKTLLAEAGVALGSLDAVAFGAGPGAFTGLRLACGVAQGLAMGADLGVAPICSLEALALQGRGDSIYVATDARMGEVYSAACRLSHGLPVMLAPPTCCPPEMLALPAEGRWTGIGSAFAVYGDRIPQEVLDRLGPQQQDAVPRAADVARLAVRLVEGGALVAAEVAAPLYVRDKVALTTAERLARGGRA</sequence>
<dbReference type="Gene3D" id="3.30.420.40">
    <property type="match status" value="2"/>
</dbReference>
<gene>
    <name evidence="2" type="ORF">SAMN05421829_10593</name>
</gene>
<reference evidence="3" key="1">
    <citation type="submission" date="2017-01" db="EMBL/GenBank/DDBJ databases">
        <authorList>
            <person name="Varghese N."/>
            <person name="Submissions S."/>
        </authorList>
    </citation>
    <scope>NUCLEOTIDE SEQUENCE [LARGE SCALE GENOMIC DNA]</scope>
    <source>
        <strain evidence="3">ATCC 51758</strain>
    </source>
</reference>
<protein>
    <submittedName>
        <fullName evidence="2">tRNA threonylcarbamoyladenosine biosynthesis protein TsaB</fullName>
    </submittedName>
</protein>
<dbReference type="STRING" id="34027.SAMN05421829_10593"/>
<dbReference type="GO" id="GO:0002949">
    <property type="term" value="P:tRNA threonylcarbamoyladenosine modification"/>
    <property type="evidence" value="ECO:0007669"/>
    <property type="project" value="InterPro"/>
</dbReference>
<dbReference type="CDD" id="cd24032">
    <property type="entry name" value="ASKHA_NBD_TsaB"/>
    <property type="match status" value="1"/>
</dbReference>
<dbReference type="InterPro" id="IPR000905">
    <property type="entry name" value="Gcp-like_dom"/>
</dbReference>
<dbReference type="Proteomes" id="UP000186819">
    <property type="component" value="Unassembled WGS sequence"/>
</dbReference>
<keyword evidence="3" id="KW-1185">Reference proteome</keyword>
<dbReference type="SUPFAM" id="SSF53067">
    <property type="entry name" value="Actin-like ATPase domain"/>
    <property type="match status" value="2"/>
</dbReference>
<dbReference type="Pfam" id="PF00814">
    <property type="entry name" value="TsaD"/>
    <property type="match status" value="1"/>
</dbReference>
<dbReference type="EMBL" id="FTMD01000005">
    <property type="protein sequence ID" value="SIQ56194.1"/>
    <property type="molecule type" value="Genomic_DNA"/>
</dbReference>
<evidence type="ECO:0000313" key="2">
    <source>
        <dbReference type="EMBL" id="SIQ56194.1"/>
    </source>
</evidence>